<organism evidence="2 3">
    <name type="scientific">Ponticoccus litoralis</name>
    <dbReference type="NCBI Taxonomy" id="422297"/>
    <lineage>
        <taxon>Bacteria</taxon>
        <taxon>Pseudomonadati</taxon>
        <taxon>Pseudomonadota</taxon>
        <taxon>Alphaproteobacteria</taxon>
        <taxon>Rhodobacterales</taxon>
        <taxon>Roseobacteraceae</taxon>
        <taxon>Ponticoccus</taxon>
    </lineage>
</organism>
<dbReference type="Gene3D" id="3.30.70.150">
    <property type="entry name" value="RuBisCO large subunit, N-terminal domain"/>
    <property type="match status" value="1"/>
</dbReference>
<keyword evidence="3" id="KW-1185">Reference proteome</keyword>
<gene>
    <name evidence="2" type="ORF">ABFB10_22020</name>
</gene>
<dbReference type="GO" id="GO:0000287">
    <property type="term" value="F:magnesium ion binding"/>
    <property type="evidence" value="ECO:0007669"/>
    <property type="project" value="InterPro"/>
</dbReference>
<evidence type="ECO:0000313" key="3">
    <source>
        <dbReference type="Proteomes" id="UP001428774"/>
    </source>
</evidence>
<name>A0AAW9SEI8_9RHOB</name>
<comment type="caution">
    <text evidence="2">The sequence shown here is derived from an EMBL/GenBank/DDBJ whole genome shotgun (WGS) entry which is preliminary data.</text>
</comment>
<dbReference type="GO" id="GO:0015977">
    <property type="term" value="P:carbon fixation"/>
    <property type="evidence" value="ECO:0007669"/>
    <property type="project" value="InterPro"/>
</dbReference>
<reference evidence="2 3" key="1">
    <citation type="submission" date="2024-05" db="EMBL/GenBank/DDBJ databases">
        <title>Genome sequence of Ponticoccus litoralis KCCM 90028.</title>
        <authorList>
            <person name="Kim J.M."/>
            <person name="Lee J.K."/>
            <person name="Choi B.J."/>
            <person name="Bayburt H."/>
            <person name="Baek J.H."/>
            <person name="Jeon C.O."/>
        </authorList>
    </citation>
    <scope>NUCLEOTIDE SEQUENCE [LARGE SCALE GENOMIC DNA]</scope>
    <source>
        <strain evidence="2 3">KCCM 90028</strain>
    </source>
</reference>
<dbReference type="EMBL" id="JBDNCH010000004">
    <property type="protein sequence ID" value="MEN9063264.1"/>
    <property type="molecule type" value="Genomic_DNA"/>
</dbReference>
<dbReference type="SUPFAM" id="SSF54966">
    <property type="entry name" value="RuBisCO, large subunit, small (N-terminal) domain"/>
    <property type="match status" value="1"/>
</dbReference>
<dbReference type="SFLD" id="SFLDS00014">
    <property type="entry name" value="RuBisCO"/>
    <property type="match status" value="1"/>
</dbReference>
<dbReference type="InterPro" id="IPR033966">
    <property type="entry name" value="RuBisCO"/>
</dbReference>
<dbReference type="InterPro" id="IPR000685">
    <property type="entry name" value="RuBisCO_lsu_C"/>
</dbReference>
<dbReference type="PANTHER" id="PTHR42704:SF17">
    <property type="entry name" value="RIBULOSE BISPHOSPHATE CARBOXYLASE LARGE CHAIN"/>
    <property type="match status" value="1"/>
</dbReference>
<sequence length="377" mass="39424">MDCFAVTYRLAAGAPAEAEELAAAIALEDTVEIPRDVVPTGYVEDVVLGRVLGLEQVGDGVWHARIGYHVDAVGRELPQLVNVILGNASILRGVRAIDLAPDAELRARFPGARFGAEGLRALTGRKTGGYLCPVVKPQGSSSETLARFCYLTARAGADIVKEDHGLANQDAAPFRERVAIAAAAVARANAERADAGDSTRALYFASIGGHGDQVRDLACYARDAGAGGVLLMPGLFGFDAMNRLAQDADFDLPVMAHPSHLGPYVLSPDQGYGHGMLFGQMMRLAGADISVFPNHGGRFGFSPEECAEIASACRSGAGIGRAILPSPGGGMSPDRLPDMRAQYGSDCVYLLGGSLLREGEEVGAAIRACRAALDGDD</sequence>
<dbReference type="SFLD" id="SFLDG00301">
    <property type="entry name" value="RuBisCO-like_proteins"/>
    <property type="match status" value="1"/>
</dbReference>
<dbReference type="SUPFAM" id="SSF51649">
    <property type="entry name" value="RuBisCo, C-terminal domain"/>
    <property type="match status" value="1"/>
</dbReference>
<dbReference type="Pfam" id="PF00016">
    <property type="entry name" value="RuBisCO_large"/>
    <property type="match status" value="1"/>
</dbReference>
<evidence type="ECO:0000259" key="1">
    <source>
        <dbReference type="Pfam" id="PF00016"/>
    </source>
</evidence>
<accession>A0AAW9SEI8</accession>
<dbReference type="Gene3D" id="3.20.20.110">
    <property type="entry name" value="Ribulose bisphosphate carboxylase, large subunit, C-terminal domain"/>
    <property type="match status" value="1"/>
</dbReference>
<proteinExistence type="predicted"/>
<dbReference type="RefSeq" id="WP_347168361.1">
    <property type="nucleotide sequence ID" value="NZ_JBDNCH010000004.1"/>
</dbReference>
<feature type="domain" description="Ribulose bisphosphate carboxylase large subunit C-terminal" evidence="1">
    <location>
        <begin position="130"/>
        <end position="288"/>
    </location>
</feature>
<dbReference type="Proteomes" id="UP001428774">
    <property type="component" value="Unassembled WGS sequence"/>
</dbReference>
<evidence type="ECO:0000313" key="2">
    <source>
        <dbReference type="EMBL" id="MEN9063264.1"/>
    </source>
</evidence>
<dbReference type="PANTHER" id="PTHR42704">
    <property type="entry name" value="RIBULOSE BISPHOSPHATE CARBOXYLASE"/>
    <property type="match status" value="1"/>
</dbReference>
<dbReference type="AlphaFoldDB" id="A0AAW9SEI8"/>
<dbReference type="InterPro" id="IPR036376">
    <property type="entry name" value="RuBisCO_lsu_C_sf"/>
</dbReference>
<dbReference type="GO" id="GO:0016984">
    <property type="term" value="F:ribulose-bisphosphate carboxylase activity"/>
    <property type="evidence" value="ECO:0007669"/>
    <property type="project" value="InterPro"/>
</dbReference>
<dbReference type="InterPro" id="IPR036422">
    <property type="entry name" value="RuBisCO_lsu_N_sf"/>
</dbReference>
<protein>
    <submittedName>
        <fullName evidence="2">RuBisCO large subunit C-terminal-like domain-containing protein</fullName>
    </submittedName>
</protein>